<evidence type="ECO:0000259" key="6">
    <source>
        <dbReference type="PROSITE" id="PS50931"/>
    </source>
</evidence>
<comment type="caution">
    <text evidence="7">The sequence shown here is derived from an EMBL/GenBank/DDBJ whole genome shotgun (WGS) entry which is preliminary data.</text>
</comment>
<dbReference type="InterPro" id="IPR005119">
    <property type="entry name" value="LysR_subst-bd"/>
</dbReference>
<feature type="domain" description="HTH lysR-type" evidence="6">
    <location>
        <begin position="1"/>
        <end position="58"/>
    </location>
</feature>
<evidence type="ECO:0000256" key="4">
    <source>
        <dbReference type="ARBA" id="ARBA00023163"/>
    </source>
</evidence>
<organism evidence="7 8">
    <name type="scientific">Zobellella aerophila</name>
    <dbReference type="NCBI Taxonomy" id="870480"/>
    <lineage>
        <taxon>Bacteria</taxon>
        <taxon>Pseudomonadati</taxon>
        <taxon>Pseudomonadota</taxon>
        <taxon>Gammaproteobacteria</taxon>
        <taxon>Aeromonadales</taxon>
        <taxon>Aeromonadaceae</taxon>
        <taxon>Zobellella</taxon>
    </lineage>
</organism>
<evidence type="ECO:0000256" key="2">
    <source>
        <dbReference type="ARBA" id="ARBA00023015"/>
    </source>
</evidence>
<dbReference type="PANTHER" id="PTHR30419">
    <property type="entry name" value="HTH-TYPE TRANSCRIPTIONAL REGULATOR YBHD"/>
    <property type="match status" value="1"/>
</dbReference>
<sequence>MRISDLKAFVILGDLGAFHAAADELNITQPALSRRIQKLEETLGVPLFTRTTRQVHLTAAGREFLERARKIVMETEESVASLRNATSYRRELIRIGCLPSLGLKLIPEALASLRVSHPFVAFRILDMNAIELVTEVARGTLDVGIGMLTSANPEVEFELLYKEPLGVVCNREHPVAGQDDLRWRELAAYPMASNIEQSGNWLKIQRAMDDEHIHLNWFHQIHSILGAFMTVRKGDGLAVVPRCAVEALCIPDLVYRDVSEPRIYRDIGILTPKSSLRPGYVRAFIERLRLQMTDE</sequence>
<dbReference type="Gene3D" id="3.40.190.290">
    <property type="match status" value="1"/>
</dbReference>
<dbReference type="InterPro" id="IPR000847">
    <property type="entry name" value="LysR_HTH_N"/>
</dbReference>
<dbReference type="InterPro" id="IPR050950">
    <property type="entry name" value="HTH-type_LysR_regulators"/>
</dbReference>
<dbReference type="PROSITE" id="PS50931">
    <property type="entry name" value="HTH_LYSR"/>
    <property type="match status" value="1"/>
</dbReference>
<keyword evidence="3" id="KW-0238">DNA-binding</keyword>
<dbReference type="Pfam" id="PF00126">
    <property type="entry name" value="HTH_1"/>
    <property type="match status" value="1"/>
</dbReference>
<dbReference type="SUPFAM" id="SSF53850">
    <property type="entry name" value="Periplasmic binding protein-like II"/>
    <property type="match status" value="1"/>
</dbReference>
<name>A0ABP6VGN2_9GAMM</name>
<keyword evidence="4" id="KW-0804">Transcription</keyword>
<comment type="similarity">
    <text evidence="1">Belongs to the LysR transcriptional regulatory family.</text>
</comment>
<gene>
    <name evidence="7" type="ORF">GCM10022394_10780</name>
</gene>
<dbReference type="Gene3D" id="1.10.10.10">
    <property type="entry name" value="Winged helix-like DNA-binding domain superfamily/Winged helix DNA-binding domain"/>
    <property type="match status" value="1"/>
</dbReference>
<dbReference type="InterPro" id="IPR036388">
    <property type="entry name" value="WH-like_DNA-bd_sf"/>
</dbReference>
<dbReference type="PANTHER" id="PTHR30419:SF8">
    <property type="entry name" value="NITROGEN ASSIMILATION TRANSCRIPTIONAL ACTIVATOR-RELATED"/>
    <property type="match status" value="1"/>
</dbReference>
<dbReference type="PRINTS" id="PR00039">
    <property type="entry name" value="HTHLYSR"/>
</dbReference>
<evidence type="ECO:0000256" key="5">
    <source>
        <dbReference type="SAM" id="Coils"/>
    </source>
</evidence>
<proteinExistence type="inferred from homology"/>
<keyword evidence="8" id="KW-1185">Reference proteome</keyword>
<dbReference type="Pfam" id="PF03466">
    <property type="entry name" value="LysR_substrate"/>
    <property type="match status" value="1"/>
</dbReference>
<evidence type="ECO:0000313" key="7">
    <source>
        <dbReference type="EMBL" id="GAA3533228.1"/>
    </source>
</evidence>
<dbReference type="InterPro" id="IPR036390">
    <property type="entry name" value="WH_DNA-bd_sf"/>
</dbReference>
<evidence type="ECO:0000313" key="8">
    <source>
        <dbReference type="Proteomes" id="UP001500795"/>
    </source>
</evidence>
<reference evidence="8" key="1">
    <citation type="journal article" date="2019" name="Int. J. Syst. Evol. Microbiol.">
        <title>The Global Catalogue of Microorganisms (GCM) 10K type strain sequencing project: providing services to taxonomists for standard genome sequencing and annotation.</title>
        <authorList>
            <consortium name="The Broad Institute Genomics Platform"/>
            <consortium name="The Broad Institute Genome Sequencing Center for Infectious Disease"/>
            <person name="Wu L."/>
            <person name="Ma J."/>
        </authorList>
    </citation>
    <scope>NUCLEOTIDE SEQUENCE [LARGE SCALE GENOMIC DNA]</scope>
    <source>
        <strain evidence="8">JCM 17110</strain>
    </source>
</reference>
<protein>
    <submittedName>
        <fullName evidence="7">LysR family transcriptional regulator</fullName>
    </submittedName>
</protein>
<dbReference type="SUPFAM" id="SSF46785">
    <property type="entry name" value="Winged helix' DNA-binding domain"/>
    <property type="match status" value="1"/>
</dbReference>
<dbReference type="EMBL" id="BAABCX010000001">
    <property type="protein sequence ID" value="GAA3533228.1"/>
    <property type="molecule type" value="Genomic_DNA"/>
</dbReference>
<keyword evidence="2" id="KW-0805">Transcription regulation</keyword>
<dbReference type="Proteomes" id="UP001500795">
    <property type="component" value="Unassembled WGS sequence"/>
</dbReference>
<feature type="coiled-coil region" evidence="5">
    <location>
        <begin position="22"/>
        <end position="85"/>
    </location>
</feature>
<accession>A0ABP6VGN2</accession>
<evidence type="ECO:0000256" key="3">
    <source>
        <dbReference type="ARBA" id="ARBA00023125"/>
    </source>
</evidence>
<dbReference type="RefSeq" id="WP_344955515.1">
    <property type="nucleotide sequence ID" value="NZ_BAABCX010000001.1"/>
</dbReference>
<evidence type="ECO:0000256" key="1">
    <source>
        <dbReference type="ARBA" id="ARBA00009437"/>
    </source>
</evidence>
<keyword evidence="5" id="KW-0175">Coiled coil</keyword>